<evidence type="ECO:0000313" key="6">
    <source>
        <dbReference type="EMBL" id="MDA2809270.1"/>
    </source>
</evidence>
<dbReference type="Proteomes" id="UP001527866">
    <property type="component" value="Unassembled WGS sequence"/>
</dbReference>
<dbReference type="InterPro" id="IPR036188">
    <property type="entry name" value="FAD/NAD-bd_sf"/>
</dbReference>
<dbReference type="EMBL" id="JAQFWQ010000002">
    <property type="protein sequence ID" value="MDA2809270.1"/>
    <property type="molecule type" value="Genomic_DNA"/>
</dbReference>
<dbReference type="PANTHER" id="PTHR47178">
    <property type="entry name" value="MONOOXYGENASE, FAD-BINDING"/>
    <property type="match status" value="1"/>
</dbReference>
<evidence type="ECO:0000256" key="1">
    <source>
        <dbReference type="ARBA" id="ARBA00022630"/>
    </source>
</evidence>
<protein>
    <submittedName>
        <fullName evidence="6">FAD-dependent monooxygenase</fullName>
    </submittedName>
</protein>
<comment type="caution">
    <text evidence="6">The sequence shown here is derived from an EMBL/GenBank/DDBJ whole genome shotgun (WGS) entry which is preliminary data.</text>
</comment>
<dbReference type="Pfam" id="PF13450">
    <property type="entry name" value="NAD_binding_8"/>
    <property type="match status" value="1"/>
</dbReference>
<evidence type="ECO:0000259" key="5">
    <source>
        <dbReference type="Pfam" id="PF01494"/>
    </source>
</evidence>
<evidence type="ECO:0000256" key="2">
    <source>
        <dbReference type="ARBA" id="ARBA00022827"/>
    </source>
</evidence>
<evidence type="ECO:0000313" key="7">
    <source>
        <dbReference type="Proteomes" id="UP001527866"/>
    </source>
</evidence>
<organism evidence="6 7">
    <name type="scientific">Nocardiopsis endophytica</name>
    <dbReference type="NCBI Taxonomy" id="3018445"/>
    <lineage>
        <taxon>Bacteria</taxon>
        <taxon>Bacillati</taxon>
        <taxon>Actinomycetota</taxon>
        <taxon>Actinomycetes</taxon>
        <taxon>Streptosporangiales</taxon>
        <taxon>Nocardiopsidaceae</taxon>
        <taxon>Nocardiopsis</taxon>
    </lineage>
</organism>
<dbReference type="PRINTS" id="PR00420">
    <property type="entry name" value="RNGMNOXGNASE"/>
</dbReference>
<keyword evidence="1" id="KW-0285">Flavoprotein</keyword>
<dbReference type="SUPFAM" id="SSF51905">
    <property type="entry name" value="FAD/NAD(P)-binding domain"/>
    <property type="match status" value="1"/>
</dbReference>
<keyword evidence="3" id="KW-0560">Oxidoreductase</keyword>
<reference evidence="6 7" key="1">
    <citation type="submission" date="2023-01" db="EMBL/GenBank/DDBJ databases">
        <title>Draft genome sequence of Nocardiopsis sp. RSe5-2 isolated from halophytes.</title>
        <authorList>
            <person name="Duangmal K."/>
            <person name="Chantavorakit T."/>
        </authorList>
    </citation>
    <scope>NUCLEOTIDE SEQUENCE [LARGE SCALE GENOMIC DNA]</scope>
    <source>
        <strain evidence="6 7">RSe5-2</strain>
    </source>
</reference>
<dbReference type="RefSeq" id="WP_270683183.1">
    <property type="nucleotide sequence ID" value="NZ_JAQFWQ010000002.1"/>
</dbReference>
<keyword evidence="4 6" id="KW-0503">Monooxygenase</keyword>
<dbReference type="Gene3D" id="3.50.50.60">
    <property type="entry name" value="FAD/NAD(P)-binding domain"/>
    <property type="match status" value="1"/>
</dbReference>
<gene>
    <name evidence="6" type="ORF">O4J56_01350</name>
</gene>
<dbReference type="GO" id="GO:0004497">
    <property type="term" value="F:monooxygenase activity"/>
    <property type="evidence" value="ECO:0007669"/>
    <property type="project" value="UniProtKB-KW"/>
</dbReference>
<evidence type="ECO:0000256" key="4">
    <source>
        <dbReference type="ARBA" id="ARBA00023033"/>
    </source>
</evidence>
<accession>A0ABT4TYE1</accession>
<dbReference type="PANTHER" id="PTHR47178:SF5">
    <property type="entry name" value="FAD-BINDING DOMAIN-CONTAINING PROTEIN"/>
    <property type="match status" value="1"/>
</dbReference>
<sequence length="446" mass="47085">MSGSEFSVAVIGGGLGGLCLAHGLRGAGVPVTVYERDRTRDERLQGYRLHIDPDGAAALRACLPEANREVLMAASGVSAPVFRMADERLRTVAAFGPRPGAPAEEHYSVSRITLRQALLWGLEDTVVFDREFTGYEHAADGGVVCRFADGSQARADLVVGADGGGSRVRRRLLPGAERRDTGIFAVAGKLPLTEETRAWLPPAFLQGATSVLPREHGGLFFTSHELGESAAGLPAGIGGQDAAHALNPGTLFDNMGSYVLWAYAARPERALPAEHGLPSETDGAALRALVADRVRGWHPLLRRMIDGSPDDGVSRLAIRTATDPGHWEPGTVTLLGDAIHSMTPMAGIGANVALRDAALLARHLGGARAGRTGLIDAVGAYEAEMRRYGFAAVRRSLAQAHMFVGDSLGRRAAAKAVMRSVSAVPPLRRRLFGTPLALTGSTAHTL</sequence>
<dbReference type="InterPro" id="IPR002938">
    <property type="entry name" value="FAD-bd"/>
</dbReference>
<dbReference type="Pfam" id="PF01494">
    <property type="entry name" value="FAD_binding_3"/>
    <property type="match status" value="1"/>
</dbReference>
<name>A0ABT4TYE1_9ACTN</name>
<keyword evidence="2" id="KW-0274">FAD</keyword>
<keyword evidence="7" id="KW-1185">Reference proteome</keyword>
<feature type="domain" description="FAD-binding" evidence="5">
    <location>
        <begin position="326"/>
        <end position="395"/>
    </location>
</feature>
<proteinExistence type="predicted"/>
<evidence type="ECO:0000256" key="3">
    <source>
        <dbReference type="ARBA" id="ARBA00023002"/>
    </source>
</evidence>